<proteinExistence type="predicted"/>
<accession>A0A0L0V947</accession>
<dbReference type="STRING" id="1165861.A0A0L0V947"/>
<gene>
    <name evidence="1" type="ORF">PSTG_10868</name>
</gene>
<organism evidence="1 2">
    <name type="scientific">Puccinia striiformis f. sp. tritici PST-78</name>
    <dbReference type="NCBI Taxonomy" id="1165861"/>
    <lineage>
        <taxon>Eukaryota</taxon>
        <taxon>Fungi</taxon>
        <taxon>Dikarya</taxon>
        <taxon>Basidiomycota</taxon>
        <taxon>Pucciniomycotina</taxon>
        <taxon>Pucciniomycetes</taxon>
        <taxon>Pucciniales</taxon>
        <taxon>Pucciniaceae</taxon>
        <taxon>Puccinia</taxon>
    </lineage>
</organism>
<dbReference type="AlphaFoldDB" id="A0A0L0V947"/>
<dbReference type="EMBL" id="AJIL01000091">
    <property type="protein sequence ID" value="KNE95808.1"/>
    <property type="molecule type" value="Genomic_DNA"/>
</dbReference>
<evidence type="ECO:0000313" key="2">
    <source>
        <dbReference type="Proteomes" id="UP000054564"/>
    </source>
</evidence>
<comment type="caution">
    <text evidence="1">The sequence shown here is derived from an EMBL/GenBank/DDBJ whole genome shotgun (WGS) entry which is preliminary data.</text>
</comment>
<keyword evidence="2" id="KW-1185">Reference proteome</keyword>
<protein>
    <submittedName>
        <fullName evidence="1">Uncharacterized protein</fullName>
    </submittedName>
</protein>
<name>A0A0L0V947_9BASI</name>
<reference evidence="2" key="1">
    <citation type="submission" date="2014-03" db="EMBL/GenBank/DDBJ databases">
        <title>The Genome Sequence of Puccinia striiformis f. sp. tritici PST-78.</title>
        <authorList>
            <consortium name="The Broad Institute Genome Sequencing Platform"/>
            <person name="Cuomo C."/>
            <person name="Hulbert S."/>
            <person name="Chen X."/>
            <person name="Walker B."/>
            <person name="Young S.K."/>
            <person name="Zeng Q."/>
            <person name="Gargeya S."/>
            <person name="Fitzgerald M."/>
            <person name="Haas B."/>
            <person name="Abouelleil A."/>
            <person name="Alvarado L."/>
            <person name="Arachchi H.M."/>
            <person name="Berlin A.M."/>
            <person name="Chapman S.B."/>
            <person name="Goldberg J."/>
            <person name="Griggs A."/>
            <person name="Gujja S."/>
            <person name="Hansen M."/>
            <person name="Howarth C."/>
            <person name="Imamovic A."/>
            <person name="Larimer J."/>
            <person name="McCowan C."/>
            <person name="Montmayeur A."/>
            <person name="Murphy C."/>
            <person name="Neiman D."/>
            <person name="Pearson M."/>
            <person name="Priest M."/>
            <person name="Roberts A."/>
            <person name="Saif S."/>
            <person name="Shea T."/>
            <person name="Sisk P."/>
            <person name="Sykes S."/>
            <person name="Wortman J."/>
            <person name="Nusbaum C."/>
            <person name="Birren B."/>
        </authorList>
    </citation>
    <scope>NUCLEOTIDE SEQUENCE [LARGE SCALE GENOMIC DNA]</scope>
    <source>
        <strain evidence="2">race PST-78</strain>
    </source>
</reference>
<sequence>MGQDFSGYCLQRATQYGLLCFGLSIVKGNAKAAKWNRSAVTFCVDTFAEAVRASNYNCYLQLGYKFNHERVEELVERNFVYCIAEMTKDFQRTQAIKRKKQETAGNTLDVSSESDGTEAGKAAARTAREGAKKMIINVHVVLLILL</sequence>
<evidence type="ECO:0000313" key="1">
    <source>
        <dbReference type="EMBL" id="KNE95808.1"/>
    </source>
</evidence>
<dbReference type="Proteomes" id="UP000054564">
    <property type="component" value="Unassembled WGS sequence"/>
</dbReference>